<reference evidence="3" key="2">
    <citation type="journal article" date="2022" name="Nat. Biotechnol.">
        <title>Carbon-negative production of acetone and isopropanol by gas fermentation at industrial pilot scale.</title>
        <authorList>
            <person name="Liew F.E."/>
            <person name="Nogle R."/>
            <person name="Abdalla T."/>
            <person name="Rasor B.J."/>
            <person name="Canter C."/>
            <person name="Jensen R.O."/>
            <person name="Wang L."/>
            <person name="Strutz J."/>
            <person name="Chirania P."/>
            <person name="De Tissera S."/>
            <person name="Mueller A.P."/>
            <person name="Ruan Z."/>
            <person name="Gao A."/>
            <person name="Tran L."/>
            <person name="Engle N.L."/>
            <person name="Bromley J.C."/>
            <person name="Daniell J."/>
            <person name="Conrado R."/>
            <person name="Tschaplinski T.J."/>
            <person name="Giannone R.J."/>
            <person name="Hettich R.L."/>
            <person name="Karim A.S."/>
            <person name="Simpson S.D."/>
            <person name="Brown S.D."/>
            <person name="Leang C."/>
            <person name="Jewett M.C."/>
            <person name="Kopke M."/>
        </authorList>
    </citation>
    <scope>NUCLEOTIDE SEQUENCE</scope>
    <source>
        <strain evidence="3">DJ080</strain>
    </source>
</reference>
<evidence type="ECO:0000313" key="3">
    <source>
        <dbReference type="EMBL" id="NRT88721.1"/>
    </source>
</evidence>
<dbReference type="Proteomes" id="UP001193748">
    <property type="component" value="Unassembled WGS sequence"/>
</dbReference>
<dbReference type="AlphaFoldDB" id="A0AAX0B114"/>
<reference evidence="3" key="1">
    <citation type="submission" date="2020-05" db="EMBL/GenBank/DDBJ databases">
        <authorList>
            <person name="Brown S."/>
            <person name="Huntemann M."/>
            <person name="Clum A."/>
            <person name="Spunde A."/>
            <person name="Palaniappan K."/>
            <person name="Ritter S."/>
            <person name="Mikhailova N."/>
            <person name="Chen I.-M."/>
            <person name="Stamatis D."/>
            <person name="Reddy T."/>
            <person name="O'Malley R."/>
            <person name="Daum C."/>
            <person name="Shapiro N."/>
            <person name="Ivanova N."/>
            <person name="Kyrpides N."/>
            <person name="Woyke T."/>
        </authorList>
    </citation>
    <scope>NUCLEOTIDE SEQUENCE</scope>
    <source>
        <strain evidence="3">DJ080</strain>
    </source>
</reference>
<protein>
    <submittedName>
        <fullName evidence="3">Transcriptional regulator with XRE-family HTH domain</fullName>
    </submittedName>
</protein>
<sequence length="120" mass="13826">MKITPIRLRRMSVGLETNEVKEALGISKSAFYKIEQGYLIPSPELLKRMSDIYCCSTDDIFKDLNITGWQDKNEVNISNKKDSNSLSPVERKVLEKRIKELEKEVEMYKTKIENAKIALG</sequence>
<dbReference type="Pfam" id="PF13560">
    <property type="entry name" value="HTH_31"/>
    <property type="match status" value="1"/>
</dbReference>
<comment type="caution">
    <text evidence="3">The sequence shown here is derived from an EMBL/GenBank/DDBJ whole genome shotgun (WGS) entry which is preliminary data.</text>
</comment>
<proteinExistence type="predicted"/>
<accession>A0AAX0B114</accession>
<dbReference type="CDD" id="cd00093">
    <property type="entry name" value="HTH_XRE"/>
    <property type="match status" value="1"/>
</dbReference>
<gene>
    <name evidence="3" type="ORF">B0H41_002400</name>
</gene>
<dbReference type="GO" id="GO:0003677">
    <property type="term" value="F:DNA binding"/>
    <property type="evidence" value="ECO:0007669"/>
    <property type="project" value="InterPro"/>
</dbReference>
<dbReference type="PROSITE" id="PS50943">
    <property type="entry name" value="HTH_CROC1"/>
    <property type="match status" value="1"/>
</dbReference>
<dbReference type="Gene3D" id="1.10.260.40">
    <property type="entry name" value="lambda repressor-like DNA-binding domains"/>
    <property type="match status" value="1"/>
</dbReference>
<evidence type="ECO:0000313" key="4">
    <source>
        <dbReference type="Proteomes" id="UP001193748"/>
    </source>
</evidence>
<organism evidence="3 4">
    <name type="scientific">Clostridium beijerinckii</name>
    <name type="common">Clostridium MP</name>
    <dbReference type="NCBI Taxonomy" id="1520"/>
    <lineage>
        <taxon>Bacteria</taxon>
        <taxon>Bacillati</taxon>
        <taxon>Bacillota</taxon>
        <taxon>Clostridia</taxon>
        <taxon>Eubacteriales</taxon>
        <taxon>Clostridiaceae</taxon>
        <taxon>Clostridium</taxon>
    </lineage>
</organism>
<dbReference type="EMBL" id="JABSWW010000001">
    <property type="protein sequence ID" value="NRT88721.1"/>
    <property type="molecule type" value="Genomic_DNA"/>
</dbReference>
<dbReference type="SUPFAM" id="SSF47413">
    <property type="entry name" value="lambda repressor-like DNA-binding domains"/>
    <property type="match status" value="1"/>
</dbReference>
<feature type="coiled-coil region" evidence="1">
    <location>
        <begin position="91"/>
        <end position="118"/>
    </location>
</feature>
<name>A0AAX0B114_CLOBE</name>
<dbReference type="RefSeq" id="WP_342212398.1">
    <property type="nucleotide sequence ID" value="NZ_JABSWW010000001.1"/>
</dbReference>
<dbReference type="InterPro" id="IPR010982">
    <property type="entry name" value="Lambda_DNA-bd_dom_sf"/>
</dbReference>
<feature type="domain" description="HTH cro/C1-type" evidence="2">
    <location>
        <begin position="22"/>
        <end position="60"/>
    </location>
</feature>
<dbReference type="InterPro" id="IPR001387">
    <property type="entry name" value="Cro/C1-type_HTH"/>
</dbReference>
<evidence type="ECO:0000256" key="1">
    <source>
        <dbReference type="SAM" id="Coils"/>
    </source>
</evidence>
<keyword evidence="1" id="KW-0175">Coiled coil</keyword>
<evidence type="ECO:0000259" key="2">
    <source>
        <dbReference type="PROSITE" id="PS50943"/>
    </source>
</evidence>